<accession>A0A6A3FEZ0</accession>
<comment type="caution">
    <text evidence="1">The sequence shown here is derived from an EMBL/GenBank/DDBJ whole genome shotgun (WGS) entry which is preliminary data.</text>
</comment>
<name>A0A6A3FEZ0_9STRA</name>
<organism evidence="1 4">
    <name type="scientific">Phytophthora fragariae</name>
    <dbReference type="NCBI Taxonomy" id="53985"/>
    <lineage>
        <taxon>Eukaryota</taxon>
        <taxon>Sar</taxon>
        <taxon>Stramenopiles</taxon>
        <taxon>Oomycota</taxon>
        <taxon>Peronosporomycetes</taxon>
        <taxon>Peronosporales</taxon>
        <taxon>Peronosporaceae</taxon>
        <taxon>Phytophthora</taxon>
    </lineage>
</organism>
<evidence type="ECO:0000313" key="5">
    <source>
        <dbReference type="Proteomes" id="UP000440732"/>
    </source>
</evidence>
<evidence type="ECO:0000313" key="6">
    <source>
        <dbReference type="Proteomes" id="UP000488956"/>
    </source>
</evidence>
<dbReference type="EMBL" id="QXFX01000274">
    <property type="protein sequence ID" value="KAE9122505.1"/>
    <property type="molecule type" value="Genomic_DNA"/>
</dbReference>
<dbReference type="Proteomes" id="UP000488956">
    <property type="component" value="Unassembled WGS sequence"/>
</dbReference>
<dbReference type="EMBL" id="QXGA01000194">
    <property type="protein sequence ID" value="KAE9150346.1"/>
    <property type="molecule type" value="Genomic_DNA"/>
</dbReference>
<dbReference type="EMBL" id="QXGF01000216">
    <property type="protein sequence ID" value="KAE8944199.1"/>
    <property type="molecule type" value="Genomic_DNA"/>
</dbReference>
<proteinExistence type="predicted"/>
<gene>
    <name evidence="3" type="ORF">PF006_g5265</name>
    <name evidence="1" type="ORF">PF009_g6119</name>
    <name evidence="2" type="ORF">PF010_g6717</name>
</gene>
<dbReference type="AlphaFoldDB" id="A0A6A3FEZ0"/>
<evidence type="ECO:0000313" key="4">
    <source>
        <dbReference type="Proteomes" id="UP000429523"/>
    </source>
</evidence>
<dbReference type="Proteomes" id="UP000429523">
    <property type="component" value="Unassembled WGS sequence"/>
</dbReference>
<sequence length="44" mass="5061">MAAPAKMRLRSEKHLANITKRGLVSQPQKVRQTLAFKRCLHCRS</sequence>
<protein>
    <submittedName>
        <fullName evidence="1">Uncharacterized protein</fullName>
    </submittedName>
</protein>
<evidence type="ECO:0000313" key="2">
    <source>
        <dbReference type="EMBL" id="KAE9122505.1"/>
    </source>
</evidence>
<dbReference type="Proteomes" id="UP000440732">
    <property type="component" value="Unassembled WGS sequence"/>
</dbReference>
<evidence type="ECO:0000313" key="1">
    <source>
        <dbReference type="EMBL" id="KAE8944199.1"/>
    </source>
</evidence>
<reference evidence="4 5" key="1">
    <citation type="submission" date="2018-08" db="EMBL/GenBank/DDBJ databases">
        <title>Genomic investigation of the strawberry pathogen Phytophthora fragariae indicates pathogenicity is determined by transcriptional variation in three key races.</title>
        <authorList>
            <person name="Adams T.M."/>
            <person name="Armitage A.D."/>
            <person name="Sobczyk M.K."/>
            <person name="Bates H.J."/>
            <person name="Dunwell J.M."/>
            <person name="Nellist C.F."/>
            <person name="Harrison R.J."/>
        </authorList>
    </citation>
    <scope>NUCLEOTIDE SEQUENCE [LARGE SCALE GENOMIC DNA]</scope>
    <source>
        <strain evidence="3 5">NOV-5</strain>
        <strain evidence="1 4">NOV-9</strain>
        <strain evidence="2 6">ONT-3</strain>
    </source>
</reference>
<evidence type="ECO:0000313" key="3">
    <source>
        <dbReference type="EMBL" id="KAE9150346.1"/>
    </source>
</evidence>